<gene>
    <name evidence="1" type="ORF">HYH03_001272</name>
</gene>
<dbReference type="AlphaFoldDB" id="A0A835YD41"/>
<protein>
    <recommendedName>
        <fullName evidence="3">PKD domain-containing protein</fullName>
    </recommendedName>
</protein>
<name>A0A835YD41_9CHLO</name>
<comment type="caution">
    <text evidence="1">The sequence shown here is derived from an EMBL/GenBank/DDBJ whole genome shotgun (WGS) entry which is preliminary data.</text>
</comment>
<accession>A0A835YD41</accession>
<dbReference type="EMBL" id="JAEHOE010000003">
    <property type="protein sequence ID" value="KAG2500493.1"/>
    <property type="molecule type" value="Genomic_DNA"/>
</dbReference>
<reference evidence="1" key="1">
    <citation type="journal article" date="2020" name="bioRxiv">
        <title>Comparative genomics of Chlamydomonas.</title>
        <authorList>
            <person name="Craig R.J."/>
            <person name="Hasan A.R."/>
            <person name="Ness R.W."/>
            <person name="Keightley P.D."/>
        </authorList>
    </citation>
    <scope>NUCLEOTIDE SEQUENCE</scope>
    <source>
        <strain evidence="1">CCAP 11/70</strain>
    </source>
</reference>
<evidence type="ECO:0000313" key="1">
    <source>
        <dbReference type="EMBL" id="KAG2500493.1"/>
    </source>
</evidence>
<organism evidence="1 2">
    <name type="scientific">Edaphochlamys debaryana</name>
    <dbReference type="NCBI Taxonomy" id="47281"/>
    <lineage>
        <taxon>Eukaryota</taxon>
        <taxon>Viridiplantae</taxon>
        <taxon>Chlorophyta</taxon>
        <taxon>core chlorophytes</taxon>
        <taxon>Chlorophyceae</taxon>
        <taxon>CS clade</taxon>
        <taxon>Chlamydomonadales</taxon>
        <taxon>Chlamydomonadales incertae sedis</taxon>
        <taxon>Edaphochlamys</taxon>
    </lineage>
</organism>
<sequence length="506" mass="51442">MTTPTLARGVSASSAEAAKAGTRSRQRHVSALLAVLIMAFGGGRLCAADTAPVCTLLGDLTTATISLVTLLDANDVNRFSALGFTGLTVDACPAVYTTTATFNNKDGSVVLSRTSTTLSPGHFGADLPTFAPGGSPSVTPSAPKTDETVTLTFQTSKCPTTVLGDCKVTWGDGSEEYVPCPDGSPTQVTHVYGTATVAAPYNVIVRVYIQGDSDAADVASTPVTVIGTGTPVLDPSSFRITPLLLPVGGSVSAAATATDPGSDLKELVINWGDGTNTSYPCTASPKSTCSLPATASHVYSVTGVFAPTATPADAAGTPASPVPLPAGFVVVYDPQGGFVVGGAWITSPPGALASDTAQTLTGMANFGFNSKYKAGASAPTGNTEFVFSAGGFRFRSTSYDWMVISGSRVQFKGSGIVNSQPSPVYKFSIMAEDGGSTPGSDRFRLRVFSLAADGTTEIKVYDNFVGGAASACASLSDPSCDFRAATTALGGGSIVIQKSPSGRRMV</sequence>
<evidence type="ECO:0000313" key="2">
    <source>
        <dbReference type="Proteomes" id="UP000612055"/>
    </source>
</evidence>
<evidence type="ECO:0008006" key="3">
    <source>
        <dbReference type="Google" id="ProtNLM"/>
    </source>
</evidence>
<dbReference type="Gene3D" id="2.60.40.10">
    <property type="entry name" value="Immunoglobulins"/>
    <property type="match status" value="1"/>
</dbReference>
<proteinExistence type="predicted"/>
<keyword evidence="2" id="KW-1185">Reference proteome</keyword>
<dbReference type="InterPro" id="IPR013783">
    <property type="entry name" value="Ig-like_fold"/>
</dbReference>
<dbReference type="Proteomes" id="UP000612055">
    <property type="component" value="Unassembled WGS sequence"/>
</dbReference>